<evidence type="ECO:0008006" key="5">
    <source>
        <dbReference type="Google" id="ProtNLM"/>
    </source>
</evidence>
<feature type="domain" description="Transposase IS66 C-terminal" evidence="2">
    <location>
        <begin position="305"/>
        <end position="341"/>
    </location>
</feature>
<gene>
    <name evidence="3" type="ORF">PEPS_38250</name>
</gene>
<name>A0ABN6LED3_9BACT</name>
<keyword evidence="4" id="KW-1185">Reference proteome</keyword>
<accession>A0ABN6LED3</accession>
<geneLocation type="plasmid" evidence="3 4">
    <name>pPP3</name>
</geneLocation>
<protein>
    <recommendedName>
        <fullName evidence="5">Transposase</fullName>
    </recommendedName>
</protein>
<organism evidence="3 4">
    <name type="scientific">Persicobacter psychrovividus</name>
    <dbReference type="NCBI Taxonomy" id="387638"/>
    <lineage>
        <taxon>Bacteria</taxon>
        <taxon>Pseudomonadati</taxon>
        <taxon>Bacteroidota</taxon>
        <taxon>Cytophagia</taxon>
        <taxon>Cytophagales</taxon>
        <taxon>Persicobacteraceae</taxon>
        <taxon>Persicobacter</taxon>
    </lineage>
</organism>
<evidence type="ECO:0000259" key="1">
    <source>
        <dbReference type="Pfam" id="PF03050"/>
    </source>
</evidence>
<sequence>MEDERFESLMADYPSRIPIPKGNVSASLLSYLLVSKFVDHLPIYRLIQMFKRDQIVISDSTINNWIKKSAELLEELYQLLTQKVQQSNYVQADETSIKLSKKGGAVKAYMWAYHAPCEKIACFQFNRGRGAVHAKNFFDDFTGKYIQVDGYAGYDYLGNHKEVTLVACLAHIRRKFFEAQKNDKKRALYALNEIGKIYEIERALKEKEASVRQQKRKEQILPILMDLKEWIKENAIYTTPKQDLGKAFQYFLNMFDRMVNYAEDGLLLPDNNLIENQIRPIAIGRKNYMFVGSESGGQWAAMFYSFFATCKLNGVNPMQWLTHVLENIHTTPKDKLEALLPQNFEG</sequence>
<proteinExistence type="predicted"/>
<dbReference type="InterPro" id="IPR052344">
    <property type="entry name" value="Transposase-related"/>
</dbReference>
<keyword evidence="3" id="KW-0614">Plasmid</keyword>
<dbReference type="InterPro" id="IPR039552">
    <property type="entry name" value="IS66_C"/>
</dbReference>
<dbReference type="Proteomes" id="UP001354989">
    <property type="component" value="Plasmid pPP3"/>
</dbReference>
<reference evidence="3 4" key="1">
    <citation type="submission" date="2021-12" db="EMBL/GenBank/DDBJ databases">
        <title>Genome sequencing of bacteria with rrn-lacking chromosome and rrn-plasmid.</title>
        <authorList>
            <person name="Anda M."/>
            <person name="Iwasaki W."/>
        </authorList>
    </citation>
    <scope>NUCLEOTIDE SEQUENCE [LARGE SCALE GENOMIC DNA]</scope>
    <source>
        <strain evidence="3 4">NBRC 101262</strain>
        <plasmid evidence="3 4">pPP3</plasmid>
    </source>
</reference>
<dbReference type="Pfam" id="PF03050">
    <property type="entry name" value="DDE_Tnp_IS66"/>
    <property type="match status" value="1"/>
</dbReference>
<dbReference type="PANTHER" id="PTHR33678:SF1">
    <property type="entry name" value="BLL1576 PROTEIN"/>
    <property type="match status" value="1"/>
</dbReference>
<evidence type="ECO:0000313" key="3">
    <source>
        <dbReference type="EMBL" id="BDD01545.1"/>
    </source>
</evidence>
<dbReference type="PANTHER" id="PTHR33678">
    <property type="entry name" value="BLL1576 PROTEIN"/>
    <property type="match status" value="1"/>
</dbReference>
<feature type="domain" description="Transposase IS66 central" evidence="1">
    <location>
        <begin position="22"/>
        <end position="298"/>
    </location>
</feature>
<dbReference type="InterPro" id="IPR004291">
    <property type="entry name" value="Transposase_IS66_central"/>
</dbReference>
<evidence type="ECO:0000259" key="2">
    <source>
        <dbReference type="Pfam" id="PF13817"/>
    </source>
</evidence>
<dbReference type="Pfam" id="PF13817">
    <property type="entry name" value="DDE_Tnp_IS66_C"/>
    <property type="match status" value="1"/>
</dbReference>
<dbReference type="EMBL" id="AP025295">
    <property type="protein sequence ID" value="BDD01545.1"/>
    <property type="molecule type" value="Genomic_DNA"/>
</dbReference>
<evidence type="ECO:0000313" key="4">
    <source>
        <dbReference type="Proteomes" id="UP001354989"/>
    </source>
</evidence>
<dbReference type="NCBIfam" id="NF033517">
    <property type="entry name" value="transpos_IS66"/>
    <property type="match status" value="1"/>
</dbReference>